<dbReference type="SUPFAM" id="SSF54909">
    <property type="entry name" value="Dimeric alpha+beta barrel"/>
    <property type="match status" value="1"/>
</dbReference>
<reference evidence="1" key="1">
    <citation type="submission" date="2021-03" db="EMBL/GenBank/DDBJ databases">
        <title>Revisited historic fungal species revealed as producer of novel bioactive compounds through whole genome sequencing and comparative genomics.</title>
        <authorList>
            <person name="Vignolle G.A."/>
            <person name="Hochenegger N."/>
            <person name="Mach R.L."/>
            <person name="Mach-Aigner A.R."/>
            <person name="Javad Rahimi M."/>
            <person name="Salim K.A."/>
            <person name="Chan C.M."/>
            <person name="Lim L.B.L."/>
            <person name="Cai F."/>
            <person name="Druzhinina I.S."/>
            <person name="U'Ren J.M."/>
            <person name="Derntl C."/>
        </authorList>
    </citation>
    <scope>NUCLEOTIDE SEQUENCE</scope>
    <source>
        <strain evidence="1">TUCIM 5799</strain>
    </source>
</reference>
<dbReference type="Gene3D" id="3.30.70.100">
    <property type="match status" value="1"/>
</dbReference>
<dbReference type="EMBL" id="JAFIMR010000015">
    <property type="protein sequence ID" value="KAI1869425.1"/>
    <property type="molecule type" value="Genomic_DNA"/>
</dbReference>
<keyword evidence="2" id="KW-1185">Reference proteome</keyword>
<proteinExistence type="predicted"/>
<organism evidence="1 2">
    <name type="scientific">Neoarthrinium moseri</name>
    <dbReference type="NCBI Taxonomy" id="1658444"/>
    <lineage>
        <taxon>Eukaryota</taxon>
        <taxon>Fungi</taxon>
        <taxon>Dikarya</taxon>
        <taxon>Ascomycota</taxon>
        <taxon>Pezizomycotina</taxon>
        <taxon>Sordariomycetes</taxon>
        <taxon>Xylariomycetidae</taxon>
        <taxon>Amphisphaeriales</taxon>
        <taxon>Apiosporaceae</taxon>
        <taxon>Neoarthrinium</taxon>
    </lineage>
</organism>
<sequence length="108" mass="12216">MPVEVVVIAYPKGAEMNVDYYINKHVPMVYDLWQPYAKTWRAEIPSSTSDSPYELILFAEMENEGDFGKVLAAQSEETTNKIRSDGINYTKMPPVIWTQLRVGEGPSA</sequence>
<dbReference type="InterPro" id="IPR011008">
    <property type="entry name" value="Dimeric_a/b-barrel"/>
</dbReference>
<accession>A0A9P9WLQ7</accession>
<dbReference type="Proteomes" id="UP000829685">
    <property type="component" value="Unassembled WGS sequence"/>
</dbReference>
<comment type="caution">
    <text evidence="1">The sequence shown here is derived from an EMBL/GenBank/DDBJ whole genome shotgun (WGS) entry which is preliminary data.</text>
</comment>
<protein>
    <recommendedName>
        <fullName evidence="3">EthD domain-containing protein</fullName>
    </recommendedName>
</protein>
<evidence type="ECO:0008006" key="3">
    <source>
        <dbReference type="Google" id="ProtNLM"/>
    </source>
</evidence>
<dbReference type="AlphaFoldDB" id="A0A9P9WLQ7"/>
<evidence type="ECO:0000313" key="1">
    <source>
        <dbReference type="EMBL" id="KAI1869425.1"/>
    </source>
</evidence>
<gene>
    <name evidence="1" type="ORF">JX265_006515</name>
</gene>
<dbReference type="OrthoDB" id="4892971at2759"/>
<name>A0A9P9WLQ7_9PEZI</name>
<evidence type="ECO:0000313" key="2">
    <source>
        <dbReference type="Proteomes" id="UP000829685"/>
    </source>
</evidence>